<evidence type="ECO:0000313" key="2">
    <source>
        <dbReference type="EMBL" id="EAY29676.1"/>
    </source>
</evidence>
<dbReference type="AlphaFoldDB" id="A1ZJE0"/>
<organism evidence="2 3">
    <name type="scientific">Microscilla marina ATCC 23134</name>
    <dbReference type="NCBI Taxonomy" id="313606"/>
    <lineage>
        <taxon>Bacteria</taxon>
        <taxon>Pseudomonadati</taxon>
        <taxon>Bacteroidota</taxon>
        <taxon>Cytophagia</taxon>
        <taxon>Cytophagales</taxon>
        <taxon>Microscillaceae</taxon>
        <taxon>Microscilla</taxon>
    </lineage>
</organism>
<reference evidence="2 3" key="1">
    <citation type="submission" date="2007-01" db="EMBL/GenBank/DDBJ databases">
        <authorList>
            <person name="Haygood M."/>
            <person name="Podell S."/>
            <person name="Anderson C."/>
            <person name="Hopkinson B."/>
            <person name="Roe K."/>
            <person name="Barbeau K."/>
            <person name="Gaasterland T."/>
            <person name="Ferriera S."/>
            <person name="Johnson J."/>
            <person name="Kravitz S."/>
            <person name="Beeson K."/>
            <person name="Sutton G."/>
            <person name="Rogers Y.-H."/>
            <person name="Friedman R."/>
            <person name="Frazier M."/>
            <person name="Venter J.C."/>
        </authorList>
    </citation>
    <scope>NUCLEOTIDE SEQUENCE [LARGE SCALE GENOMIC DNA]</scope>
    <source>
        <strain evidence="2 3">ATCC 23134</strain>
    </source>
</reference>
<evidence type="ECO:0000256" key="1">
    <source>
        <dbReference type="SAM" id="MobiDB-lite"/>
    </source>
</evidence>
<name>A1ZJE0_MICM2</name>
<comment type="caution">
    <text evidence="2">The sequence shown here is derived from an EMBL/GenBank/DDBJ whole genome shotgun (WGS) entry which is preliminary data.</text>
</comment>
<proteinExistence type="predicted"/>
<sequence length="47" mass="5161">MSGSINSPQGIAVSKNKDAKQCPPTQLKLSDKYTSRNYINPSPNFAY</sequence>
<keyword evidence="3" id="KW-1185">Reference proteome</keyword>
<feature type="region of interest" description="Disordered" evidence="1">
    <location>
        <begin position="1"/>
        <end position="35"/>
    </location>
</feature>
<protein>
    <submittedName>
        <fullName evidence="2">Uncharacterized protein</fullName>
    </submittedName>
</protein>
<dbReference type="EMBL" id="AAWS01000010">
    <property type="protein sequence ID" value="EAY29676.1"/>
    <property type="molecule type" value="Genomic_DNA"/>
</dbReference>
<accession>A1ZJE0</accession>
<gene>
    <name evidence="2" type="ORF">M23134_00560</name>
</gene>
<dbReference type="Proteomes" id="UP000004095">
    <property type="component" value="Unassembled WGS sequence"/>
</dbReference>
<evidence type="ECO:0000313" key="3">
    <source>
        <dbReference type="Proteomes" id="UP000004095"/>
    </source>
</evidence>